<dbReference type="AlphaFoldDB" id="A0A226F4L1"/>
<organism evidence="1 2">
    <name type="scientific">Folsomia candida</name>
    <name type="common">Springtail</name>
    <dbReference type="NCBI Taxonomy" id="158441"/>
    <lineage>
        <taxon>Eukaryota</taxon>
        <taxon>Metazoa</taxon>
        <taxon>Ecdysozoa</taxon>
        <taxon>Arthropoda</taxon>
        <taxon>Hexapoda</taxon>
        <taxon>Collembola</taxon>
        <taxon>Entomobryomorpha</taxon>
        <taxon>Isotomoidea</taxon>
        <taxon>Isotomidae</taxon>
        <taxon>Proisotominae</taxon>
        <taxon>Folsomia</taxon>
    </lineage>
</organism>
<proteinExistence type="predicted"/>
<gene>
    <name evidence="1" type="ORF">Fcan01_00788</name>
</gene>
<reference evidence="1 2" key="1">
    <citation type="submission" date="2015-12" db="EMBL/GenBank/DDBJ databases">
        <title>The genome of Folsomia candida.</title>
        <authorList>
            <person name="Faddeeva A."/>
            <person name="Derks M.F."/>
            <person name="Anvar Y."/>
            <person name="Smit S."/>
            <person name="Van Straalen N."/>
            <person name="Roelofs D."/>
        </authorList>
    </citation>
    <scope>NUCLEOTIDE SEQUENCE [LARGE SCALE GENOMIC DNA]</scope>
    <source>
        <strain evidence="1 2">VU population</strain>
        <tissue evidence="1">Whole body</tissue>
    </source>
</reference>
<dbReference type="EMBL" id="LNIX01000001">
    <property type="protein sequence ID" value="OXA64719.1"/>
    <property type="molecule type" value="Genomic_DNA"/>
</dbReference>
<keyword evidence="2" id="KW-1185">Reference proteome</keyword>
<accession>A0A226F4L1</accession>
<dbReference type="Proteomes" id="UP000198287">
    <property type="component" value="Unassembled WGS sequence"/>
</dbReference>
<sequence>MCYFFWGQFLDRISVVDKDEWDGVEWDGNVTFETLRNAGFGEEVTFLEKNVIGPFVNRGIYAITGQRGLGGLLLHGDTKSFTLFATAIWNEVRRRKGEVTLYRKTGALLRSICTTRENTWIKEYFELVFTGGMEHQPALIYLGRIDPLFGNDWSEDLFERIEDARDKEIMTIAGVDYMWKVTQFNLYEPFKAFTQVLHIPTLLSLSERRTLLEECVAKWVRKPSDEMLDLLADATGILVRNKFDLDAKIVKVCQVAYKNGVEGWKKKNLGESIIRGEDINPSWKDWEASFRSVLKEEE</sequence>
<evidence type="ECO:0000313" key="2">
    <source>
        <dbReference type="Proteomes" id="UP000198287"/>
    </source>
</evidence>
<protein>
    <submittedName>
        <fullName evidence="1">4-hydroxy-tetrahydrodipicolinate synthase</fullName>
    </submittedName>
</protein>
<evidence type="ECO:0000313" key="1">
    <source>
        <dbReference type="EMBL" id="OXA64719.1"/>
    </source>
</evidence>
<comment type="caution">
    <text evidence="1">The sequence shown here is derived from an EMBL/GenBank/DDBJ whole genome shotgun (WGS) entry which is preliminary data.</text>
</comment>
<name>A0A226F4L1_FOLCA</name>